<proteinExistence type="inferred from homology"/>
<evidence type="ECO:0000256" key="10">
    <source>
        <dbReference type="ARBA" id="ARBA00023239"/>
    </source>
</evidence>
<dbReference type="GO" id="GO:0004521">
    <property type="term" value="F:RNA endonuclease activity"/>
    <property type="evidence" value="ECO:0007669"/>
    <property type="project" value="UniProtKB-UniRule"/>
</dbReference>
<dbReference type="AlphaFoldDB" id="A0A8J4T9S5"/>
<keyword evidence="5 11" id="KW-0479">Metal-binding</keyword>
<evidence type="ECO:0000256" key="1">
    <source>
        <dbReference type="ARBA" id="ARBA00001936"/>
    </source>
</evidence>
<dbReference type="GO" id="GO:0016829">
    <property type="term" value="F:lyase activity"/>
    <property type="evidence" value="ECO:0007669"/>
    <property type="project" value="UniProtKB-KW"/>
</dbReference>
<comment type="similarity">
    <text evidence="2 11">Belongs to the ENDOU family.</text>
</comment>
<comment type="caution">
    <text evidence="13">The sequence shown here is derived from an EMBL/GenBank/DDBJ whole genome shotgun (WGS) entry which is preliminary data.</text>
</comment>
<evidence type="ECO:0000256" key="2">
    <source>
        <dbReference type="ARBA" id="ARBA00010168"/>
    </source>
</evidence>
<dbReference type="SUPFAM" id="SSF142877">
    <property type="entry name" value="EndoU-like"/>
    <property type="match status" value="1"/>
</dbReference>
<organism evidence="13 14">
    <name type="scientific">Paragonimus heterotremus</name>
    <dbReference type="NCBI Taxonomy" id="100268"/>
    <lineage>
        <taxon>Eukaryota</taxon>
        <taxon>Metazoa</taxon>
        <taxon>Spiralia</taxon>
        <taxon>Lophotrochozoa</taxon>
        <taxon>Platyhelminthes</taxon>
        <taxon>Trematoda</taxon>
        <taxon>Digenea</taxon>
        <taxon>Plagiorchiida</taxon>
        <taxon>Troglotremata</taxon>
        <taxon>Troglotrematidae</taxon>
        <taxon>Paragonimus</taxon>
    </lineage>
</organism>
<evidence type="ECO:0000256" key="4">
    <source>
        <dbReference type="ARBA" id="ARBA00022722"/>
    </source>
</evidence>
<name>A0A8J4T9S5_9TREM</name>
<dbReference type="InterPro" id="IPR039787">
    <property type="entry name" value="ENDOU"/>
</dbReference>
<comment type="subunit">
    <text evidence="3 11">Monomer.</text>
</comment>
<evidence type="ECO:0000256" key="5">
    <source>
        <dbReference type="ARBA" id="ARBA00022723"/>
    </source>
</evidence>
<comment type="cofactor">
    <cofactor evidence="1 11">
        <name>Mn(2+)</name>
        <dbReference type="ChEBI" id="CHEBI:29035"/>
    </cofactor>
</comment>
<keyword evidence="9 11" id="KW-0464">Manganese</keyword>
<protein>
    <recommendedName>
        <fullName evidence="11">Uridylate-specific endoribonuclease</fullName>
        <ecNumber evidence="11">4.6.1.-</ecNumber>
    </recommendedName>
</protein>
<sequence>MLLILWICLLLHENTSTDSAQTSEKEVAKFIEHLWRMDKTLINPTATYELDFQNALHGTSDGIDEASSPLFRRFNKTLLLKTVKTIPAFINLLDNYHSRTGIRETVTPEEVQEIEQFLDRIMETQVIQETWKFLERKGLPIESPEEFRQLLHTLWFKTYKRKRPGDSSAFEHVFVGERKGLEVSGFHNWIQFAQLEAIKAVDYRGHFSESCGNPPRMATISFRMQDGSVKSKASMLFGTTPEFELALYTIVFLSDLRRVRFRMDSCKVKVICHPMNKKALLSTCYVTSKAPRKRKNLH</sequence>
<dbReference type="CDD" id="cd21159">
    <property type="entry name" value="XendoU"/>
    <property type="match status" value="1"/>
</dbReference>
<evidence type="ECO:0000313" key="13">
    <source>
        <dbReference type="EMBL" id="KAF5402388.1"/>
    </source>
</evidence>
<dbReference type="OrthoDB" id="430326at2759"/>
<evidence type="ECO:0000256" key="7">
    <source>
        <dbReference type="ARBA" id="ARBA00022801"/>
    </source>
</evidence>
<keyword evidence="10" id="KW-0456">Lyase</keyword>
<dbReference type="Proteomes" id="UP000748531">
    <property type="component" value="Unassembled WGS sequence"/>
</dbReference>
<dbReference type="GO" id="GO:0046872">
    <property type="term" value="F:metal ion binding"/>
    <property type="evidence" value="ECO:0007669"/>
    <property type="project" value="UniProtKB-UniRule"/>
</dbReference>
<accession>A0A8J4T9S5</accession>
<dbReference type="EC" id="4.6.1.-" evidence="11"/>
<comment type="catalytic activity">
    <reaction evidence="11">
        <text>ribonucleotidyl-uridine-RNA = a 5'-end dephospho-uridine-RNA + a 3'-end 2',3'-cyclophospho-ribonucleotide-RNA</text>
        <dbReference type="Rhea" id="RHEA:67792"/>
        <dbReference type="Rhea" id="RHEA-COMP:10464"/>
        <dbReference type="Rhea" id="RHEA-COMP:17354"/>
        <dbReference type="Rhea" id="RHEA-COMP:17356"/>
        <dbReference type="ChEBI" id="CHEBI:83064"/>
        <dbReference type="ChEBI" id="CHEBI:173117"/>
        <dbReference type="ChEBI" id="CHEBI:173224"/>
    </reaction>
</comment>
<dbReference type="InterPro" id="IPR037227">
    <property type="entry name" value="EndoU-like"/>
</dbReference>
<feature type="chain" id="PRO_5035337175" description="Uridylate-specific endoribonuclease" evidence="11">
    <location>
        <begin position="20"/>
        <end position="298"/>
    </location>
</feature>
<feature type="domain" description="EndoU" evidence="12">
    <location>
        <begin position="23"/>
        <end position="290"/>
    </location>
</feature>
<keyword evidence="11" id="KW-0732">Signal</keyword>
<keyword evidence="14" id="KW-1185">Reference proteome</keyword>
<evidence type="ECO:0000256" key="3">
    <source>
        <dbReference type="ARBA" id="ARBA00011245"/>
    </source>
</evidence>
<evidence type="ECO:0000256" key="9">
    <source>
        <dbReference type="ARBA" id="ARBA00023211"/>
    </source>
</evidence>
<dbReference type="PANTHER" id="PTHR12439">
    <property type="entry name" value="PLACENTAL PROTEIN 11-RELATED"/>
    <property type="match status" value="1"/>
</dbReference>
<keyword evidence="7 11" id="KW-0378">Hydrolase</keyword>
<evidence type="ECO:0000256" key="6">
    <source>
        <dbReference type="ARBA" id="ARBA00022759"/>
    </source>
</evidence>
<dbReference type="EMBL" id="LUCH01001846">
    <property type="protein sequence ID" value="KAF5402388.1"/>
    <property type="molecule type" value="Genomic_DNA"/>
</dbReference>
<feature type="signal peptide" evidence="11">
    <location>
        <begin position="1"/>
        <end position="19"/>
    </location>
</feature>
<dbReference type="Pfam" id="PF09412">
    <property type="entry name" value="XendoU"/>
    <property type="match status" value="1"/>
</dbReference>
<evidence type="ECO:0000256" key="11">
    <source>
        <dbReference type="RuleBase" id="RU367085"/>
    </source>
</evidence>
<keyword evidence="8 11" id="KW-0694">RNA-binding</keyword>
<dbReference type="GO" id="GO:0003723">
    <property type="term" value="F:RNA binding"/>
    <property type="evidence" value="ECO:0007669"/>
    <property type="project" value="UniProtKB-UniRule"/>
</dbReference>
<keyword evidence="6 11" id="KW-0255">Endonuclease</keyword>
<reference evidence="13" key="1">
    <citation type="submission" date="2019-05" db="EMBL/GenBank/DDBJ databases">
        <title>Annotation for the trematode Paragonimus heterotremus.</title>
        <authorList>
            <person name="Choi Y.-J."/>
        </authorList>
    </citation>
    <scope>NUCLEOTIDE SEQUENCE</scope>
    <source>
        <strain evidence="13">LC</strain>
    </source>
</reference>
<evidence type="ECO:0000259" key="12">
    <source>
        <dbReference type="PROSITE" id="PS51959"/>
    </source>
</evidence>
<evidence type="ECO:0000256" key="8">
    <source>
        <dbReference type="ARBA" id="ARBA00022884"/>
    </source>
</evidence>
<gene>
    <name evidence="13" type="ORF">PHET_04324</name>
</gene>
<dbReference type="PANTHER" id="PTHR12439:SF11">
    <property type="entry name" value="URIDYLATE-SPECIFIC ENDORIBONUCLEASE"/>
    <property type="match status" value="1"/>
</dbReference>
<dbReference type="PROSITE" id="PS51959">
    <property type="entry name" value="ENDOU"/>
    <property type="match status" value="1"/>
</dbReference>
<keyword evidence="4 11" id="KW-0540">Nuclease</keyword>
<dbReference type="GO" id="GO:0016787">
    <property type="term" value="F:hydrolase activity"/>
    <property type="evidence" value="ECO:0007669"/>
    <property type="project" value="UniProtKB-KW"/>
</dbReference>
<evidence type="ECO:0000313" key="14">
    <source>
        <dbReference type="Proteomes" id="UP000748531"/>
    </source>
</evidence>
<dbReference type="InterPro" id="IPR018998">
    <property type="entry name" value="EndoU_C"/>
</dbReference>